<evidence type="ECO:0000256" key="1">
    <source>
        <dbReference type="SAM" id="MobiDB-lite"/>
    </source>
</evidence>
<keyword evidence="3" id="KW-1185">Reference proteome</keyword>
<evidence type="ECO:0000313" key="3">
    <source>
        <dbReference type="Proteomes" id="UP001392437"/>
    </source>
</evidence>
<reference evidence="2 3" key="1">
    <citation type="submission" date="2023-01" db="EMBL/GenBank/DDBJ databases">
        <title>Analysis of 21 Apiospora genomes using comparative genomics revels a genus with tremendous synthesis potential of carbohydrate active enzymes and secondary metabolites.</title>
        <authorList>
            <person name="Sorensen T."/>
        </authorList>
    </citation>
    <scope>NUCLEOTIDE SEQUENCE [LARGE SCALE GENOMIC DNA]</scope>
    <source>
        <strain evidence="2 3">CBS 117206</strain>
    </source>
</reference>
<name>A0AAW0R9T9_9PEZI</name>
<feature type="compositionally biased region" description="Gly residues" evidence="1">
    <location>
        <begin position="171"/>
        <end position="181"/>
    </location>
</feature>
<dbReference type="Proteomes" id="UP001392437">
    <property type="component" value="Unassembled WGS sequence"/>
</dbReference>
<protein>
    <submittedName>
        <fullName evidence="2">Uncharacterized protein</fullName>
    </submittedName>
</protein>
<feature type="region of interest" description="Disordered" evidence="1">
    <location>
        <begin position="151"/>
        <end position="181"/>
    </location>
</feature>
<organism evidence="2 3">
    <name type="scientific">Apiospora kogelbergensis</name>
    <dbReference type="NCBI Taxonomy" id="1337665"/>
    <lineage>
        <taxon>Eukaryota</taxon>
        <taxon>Fungi</taxon>
        <taxon>Dikarya</taxon>
        <taxon>Ascomycota</taxon>
        <taxon>Pezizomycotina</taxon>
        <taxon>Sordariomycetes</taxon>
        <taxon>Xylariomycetidae</taxon>
        <taxon>Amphisphaeriales</taxon>
        <taxon>Apiosporaceae</taxon>
        <taxon>Apiospora</taxon>
    </lineage>
</organism>
<evidence type="ECO:0000313" key="2">
    <source>
        <dbReference type="EMBL" id="KAK8130518.1"/>
    </source>
</evidence>
<dbReference type="EMBL" id="JAQQWP010000002">
    <property type="protein sequence ID" value="KAK8130518.1"/>
    <property type="molecule type" value="Genomic_DNA"/>
</dbReference>
<gene>
    <name evidence="2" type="ORF">PG999_002898</name>
</gene>
<accession>A0AAW0R9T9</accession>
<sequence>MRVPPAFGSLTHVPIGLGTWHPQRVRLANVDDSQQTSEIYEYPLVPDGPWPQYDDHIPGFDRVLFQMVLGVPLYLGVISYRVPTPNPTDLQLRPSWGFMANVANGARDYTAPNGLRYPGQDSEQGAYANIPGGYPTLRYIRKRRGQIKNSNIGQWGENYPQGEPSATPTPSGGGGPGTGAGAGGSGLGYVMQPGGLSTGAGGSVGGSGAFGQYFYAAPLAGNEYLKVLPAIILGPSHMQF</sequence>
<proteinExistence type="predicted"/>
<dbReference type="AlphaFoldDB" id="A0AAW0R9T9"/>
<comment type="caution">
    <text evidence="2">The sequence shown here is derived from an EMBL/GenBank/DDBJ whole genome shotgun (WGS) entry which is preliminary data.</text>
</comment>